<sequence length="279" mass="30542">MSKYHVKRIVLVTVILGLLTSVGLWFAMQQRARPASRQTIILLHGYGSSARATTALATAIQTPTHLKRRQQVNVSPQGMVKLSGTTHQLQQGGIYQLNFTDKQTTAQQASAALARLLQTFKARHVNQVVLVGHSMGATAALRVLLSHPIQDTTYPTVTHLVTIAAPFNSGLGSGGFDHAFDRNTIDPATKRPRLQDASYRFFDQHRANMPEQTKILNVMGDIGDGSDGVVTNFSSAALKFWLKKGQVYQSVTISGPKTQHSQVRDNPAVTQQVAQFIMD</sequence>
<evidence type="ECO:0000256" key="1">
    <source>
        <dbReference type="SAM" id="Phobius"/>
    </source>
</evidence>
<keyword evidence="1" id="KW-0472">Membrane</keyword>
<accession>A0AAP9ED55</accession>
<dbReference type="GeneID" id="66531282"/>
<feature type="transmembrane region" description="Helical" evidence="1">
    <location>
        <begin position="9"/>
        <end position="28"/>
    </location>
</feature>
<name>A0AAP9ED55_LEULA</name>
<dbReference type="SUPFAM" id="SSF53474">
    <property type="entry name" value="alpha/beta-Hydrolases"/>
    <property type="match status" value="1"/>
</dbReference>
<keyword evidence="3" id="KW-1185">Reference proteome</keyword>
<dbReference type="RefSeq" id="WP_147000916.1">
    <property type="nucleotide sequence ID" value="NZ_CP042387.1"/>
</dbReference>
<dbReference type="EMBL" id="CP042387">
    <property type="protein sequence ID" value="QEA43831.1"/>
    <property type="molecule type" value="Genomic_DNA"/>
</dbReference>
<dbReference type="InterPro" id="IPR010315">
    <property type="entry name" value="DUF915_hydro-like"/>
</dbReference>
<gene>
    <name evidence="2" type="ORF">FGL83_03685</name>
</gene>
<dbReference type="AlphaFoldDB" id="A0AAP9ED55"/>
<keyword evidence="1" id="KW-1133">Transmembrane helix</keyword>
<dbReference type="InterPro" id="IPR029058">
    <property type="entry name" value="AB_hydrolase_fold"/>
</dbReference>
<proteinExistence type="predicted"/>
<organism evidence="2 3">
    <name type="scientific">Leuconostoc lactis</name>
    <dbReference type="NCBI Taxonomy" id="1246"/>
    <lineage>
        <taxon>Bacteria</taxon>
        <taxon>Bacillati</taxon>
        <taxon>Bacillota</taxon>
        <taxon>Bacilli</taxon>
        <taxon>Lactobacillales</taxon>
        <taxon>Lactobacillaceae</taxon>
        <taxon>Leuconostoc</taxon>
    </lineage>
</organism>
<dbReference type="Proteomes" id="UP000321298">
    <property type="component" value="Chromosome"/>
</dbReference>
<evidence type="ECO:0000313" key="3">
    <source>
        <dbReference type="Proteomes" id="UP000321298"/>
    </source>
</evidence>
<keyword evidence="2" id="KW-0378">Hydrolase</keyword>
<reference evidence="2 3" key="1">
    <citation type="submission" date="2019-06" db="EMBL/GenBank/DDBJ databases">
        <title>Genome analyses of bacteria isolated from kimchi.</title>
        <authorList>
            <person name="Lee S."/>
            <person name="Ahn S."/>
            <person name="Roh S."/>
        </authorList>
    </citation>
    <scope>NUCLEOTIDE SEQUENCE [LARGE SCALE GENOMIC DNA]</scope>
    <source>
        <strain evidence="2 3">CBA3625</strain>
    </source>
</reference>
<keyword evidence="1" id="KW-0812">Transmembrane</keyword>
<protein>
    <submittedName>
        <fullName evidence="2">Alpha/beta fold hydrolase</fullName>
    </submittedName>
</protein>
<dbReference type="Gene3D" id="3.40.50.1820">
    <property type="entry name" value="alpha/beta hydrolase"/>
    <property type="match status" value="1"/>
</dbReference>
<dbReference type="GO" id="GO:0016787">
    <property type="term" value="F:hydrolase activity"/>
    <property type="evidence" value="ECO:0007669"/>
    <property type="project" value="UniProtKB-KW"/>
</dbReference>
<dbReference type="Pfam" id="PF06028">
    <property type="entry name" value="DUF915"/>
    <property type="match status" value="1"/>
</dbReference>
<evidence type="ECO:0000313" key="2">
    <source>
        <dbReference type="EMBL" id="QEA43831.1"/>
    </source>
</evidence>